<gene>
    <name evidence="1" type="ORF">ADUPG1_007771</name>
</gene>
<organism evidence="1 2">
    <name type="scientific">Aduncisulcus paluster</name>
    <dbReference type="NCBI Taxonomy" id="2918883"/>
    <lineage>
        <taxon>Eukaryota</taxon>
        <taxon>Metamonada</taxon>
        <taxon>Carpediemonas-like organisms</taxon>
        <taxon>Aduncisulcus</taxon>
    </lineage>
</organism>
<comment type="caution">
    <text evidence="1">The sequence shown here is derived from an EMBL/GenBank/DDBJ whole genome shotgun (WGS) entry which is preliminary data.</text>
</comment>
<evidence type="ECO:0000313" key="1">
    <source>
        <dbReference type="EMBL" id="GKT34415.1"/>
    </source>
</evidence>
<proteinExistence type="predicted"/>
<reference evidence="1" key="1">
    <citation type="submission" date="2022-03" db="EMBL/GenBank/DDBJ databases">
        <title>Draft genome sequence of Aduncisulcus paluster, a free-living microaerophilic Fornicata.</title>
        <authorList>
            <person name="Yuyama I."/>
            <person name="Kume K."/>
            <person name="Tamura T."/>
            <person name="Inagaki Y."/>
            <person name="Hashimoto T."/>
        </authorList>
    </citation>
    <scope>NUCLEOTIDE SEQUENCE</scope>
    <source>
        <strain evidence="1">NY0171</strain>
    </source>
</reference>
<evidence type="ECO:0000313" key="2">
    <source>
        <dbReference type="Proteomes" id="UP001057375"/>
    </source>
</evidence>
<accession>A0ABQ5KPF8</accession>
<protein>
    <submittedName>
        <fullName evidence="1">Uncharacterized protein</fullName>
    </submittedName>
</protein>
<keyword evidence="2" id="KW-1185">Reference proteome</keyword>
<dbReference type="EMBL" id="BQXS01010807">
    <property type="protein sequence ID" value="GKT34415.1"/>
    <property type="molecule type" value="Genomic_DNA"/>
</dbReference>
<name>A0ABQ5KPF8_9EUKA</name>
<sequence>MDTWDFAIRHCYNCKICCCGAESFVCRAVTASLVRAKPRALKYVSARMTVAQDVLFSSDVPIDPLIDVQSGDPPIIPVDLFQEPTFYHTTRISFLFYYPVCPSTSHRHCLQNMMICSCCNP</sequence>
<dbReference type="Proteomes" id="UP001057375">
    <property type="component" value="Unassembled WGS sequence"/>
</dbReference>